<evidence type="ECO:0000256" key="1">
    <source>
        <dbReference type="SAM" id="Coils"/>
    </source>
</evidence>
<sequence length="2329" mass="269875">MIKEKSTHKLKVKQMQKTIDNFSKMSDNNAEIARLNEELHQLSQKVAELEEEKGNLQLHLVDYDSGRLTESDVYKKMLEMENLAETRLQSISVLEAQKFDLVQELHVLQQKNNEMEDKLADISQLQNEHVCSEMKSVQLEEQIDELTALKKELEIIVENLKLDKEQLNGTIKLLEEEKEELIHKLENYIQENMELTDKLDKLSAEKVSSAESIEIVESLTTQEKLELEEYNKGMESKVDDDEAGNVSPPNEKSIETLMEQSADLNKRIELFTQEREEVMDKMSKINIENNLLHEKIVDLTNQCGNLQNNIDLITNEKIKLQELNEELNQHIEGLKRERVEILKETVEMTKPSNVEESSESIPSEPPQDEKSVGDKNVSRTKSVKQLTKEILKLKNTIKEREAEIADSQMKILSLEEQQQKQSELLQSISSYEHKVKTLTDENHQLKEEIEVLSRNQESEQQLLQYKQANECLQQDIHKIHQEYSATLSGRDSRINELESLLLEYEKQICSYGNTIQQKDKEMTEYINQITKLNDVSQKLKSTIELLEEEKAKDQNAELVKSLNKQIGAFQKKLVEYEKTISQLEEEKSQLLSVKATLENKNITLDTELKKLQEAYNENQNLIVELQTQQQKHSEEVSGLMTQNKERDEEIHEIKLQLRKESIENEKLHTSVTEKDKELNKLTQMFKETTEKFDKLSFEKNNLQQEFNAIEAKNKELLEKLKKFAVNIKKKASMYTELETAHHEIQKQLESKNSHIEQLVIQVETLPVLQDKLKHAEEEINRLQVQKNSLDSQKSQDIIQMQSEMASLENQLIKYTEQLSVANESLTCITQELNEVREENVLLKKHVDSLNKKIVEYEIDQKNSANFVTKIAAMEADISQKDNQIADLLSKFEQEDNIRTQMQFGYDAKIQERDLYIENLEAEISKYKSRIDRLEDSVSIMEDRRHSLERKADQLGTQLQEKQKAYNEYTNQEDELVSRLAVLIDHDRVVEKQLYEIDNENKDLQNKVQHLMDENQRLRKSLSDIQEHCNQFVDKANKFESAESEMAKYRSQVQDLETQIKRITHDYQTLILQKKKEIEDLELEFNTQIESAIKDKKVLNEKCEKYSERVLQLESQLQEYRLNIENLNLNIEDLNRVNEELLTKSSSKETYVAPDYTEQYISEINKLNSVISSKNQEISELTNKFHINQTNNLTIVSNLESNISDLNVKLNNASAEIARLLQEGSALKLDNEQLQILLNQKEELIKELRDTKLTFEMNIPKTEGMVISSTIEPLSEESKGFDLSSIESQIISDLSEPVIVKKDKSNQASGLNTGISTSNPDNVEPIITPKKAYECYMGDENQQPTPEADPFNSDEGWGLGENEEELASVTPGLTHLQDKIDQLKKQNESLQFELDTSNAKLVKALKKLKELKSSNDMLKNELKVSKQVSQSTFLDSAIEDELRIHIHELEKKVEELNVDLIKEKRDKESIKKQNEVFSNANERLTDMKEKLDNEIELWKYKFKEANDKVSSLQWDEESKHVSQGAVSITRTFNEDRVNDEIMKIEKENEELQAVIDQLTSRNNELISEQKQLKIEISNLNSKLNKDISSTENYEALYNNYLELQQSYAVLQRDNQNLKEQLDNVQSLLCNATAECESYKTQYENIHKVSDKEKAELTDRCSHLNEEITLLKQAELESKKYIDQLASELNMTNSKLIEYGGKQSNASALQEQCQVLETQASKLTQDLQNARLKVSQLENDNSELVKQSTEYTEKINDLNAKVENLNAENDNLLSTVAELRNSVSSAVDQRGFEIAELWKQHLAQREADFQKIEHELRTQLGASEAKYEQLLENVQSSSQEETSRLIMAEQLTSIQNKLQEKEDHVHSLQEKYTEVMNQLHVLRSEMDDEKVTHDNRLLEQQEEYEKVIQELTSKNRQNTESFENTFKNINEELATCKASNDDLIQQNKELQNKITQLETEILNLTKQVQLKESEIYQKTHDYNITISQRNEEFENVRKQLLEYEKRIEDLSYEKESELAIMRLKMHENVNHYEGLQKEFESEKSALAEALTTKITECTTLNKQITDLNKTLEEQSTKYVEMQMALENQEVEIVSLKDEISNLSILLKSSNSKIPKHVSFASDTKPGDGERSEGSLNNELLDAVPKAELDLALYMLHQRDVRCEELTMELTQLLDERDTLQIRLSDSLRSYEDLKSKYKPADSPQPLTITDDTVAELPSFSIEREHQFVETHRGQTSRSSSISDPDGEKPKLQAKLSELRSVKHSRDVRLRHESEQRQLDLRLLQSDVANLPPEAVSQLTQAHHTLSRDSQSTSTVLLNWLRGKSTPKVVHM</sequence>
<evidence type="ECO:0000256" key="2">
    <source>
        <dbReference type="SAM" id="MobiDB-lite"/>
    </source>
</evidence>
<feature type="coiled-coil region" evidence="1">
    <location>
        <begin position="1704"/>
        <end position="1780"/>
    </location>
</feature>
<evidence type="ECO:0000313" key="4">
    <source>
        <dbReference type="Proteomes" id="UP000791440"/>
    </source>
</evidence>
<dbReference type="PANTHER" id="PTHR23159">
    <property type="entry name" value="CENTROSOMAL PROTEIN 2"/>
    <property type="match status" value="1"/>
</dbReference>
<evidence type="ECO:0000313" key="3">
    <source>
        <dbReference type="EMBL" id="KAG6453823.1"/>
    </source>
</evidence>
<accession>A0A921Z9G0</accession>
<dbReference type="Proteomes" id="UP000791440">
    <property type="component" value="Unassembled WGS sequence"/>
</dbReference>
<feature type="coiled-coil region" evidence="1">
    <location>
        <begin position="254"/>
        <end position="344"/>
    </location>
</feature>
<feature type="compositionally biased region" description="Polar residues" evidence="2">
    <location>
        <begin position="2231"/>
        <end position="2240"/>
    </location>
</feature>
<comment type="caution">
    <text evidence="3">The sequence shown here is derived from an EMBL/GenBank/DDBJ whole genome shotgun (WGS) entry which is preliminary data.</text>
</comment>
<feature type="coiled-coil region" evidence="1">
    <location>
        <begin position="671"/>
        <end position="719"/>
    </location>
</feature>
<keyword evidence="4" id="KW-1185">Reference proteome</keyword>
<name>A0A921Z9G0_MANSE</name>
<feature type="coiled-coil region" evidence="1">
    <location>
        <begin position="383"/>
        <end position="482"/>
    </location>
</feature>
<reference evidence="3" key="2">
    <citation type="submission" date="2020-12" db="EMBL/GenBank/DDBJ databases">
        <authorList>
            <person name="Kanost M."/>
        </authorList>
    </citation>
    <scope>NUCLEOTIDE SEQUENCE</scope>
</reference>
<feature type="coiled-coil region" evidence="1">
    <location>
        <begin position="1818"/>
        <end position="2011"/>
    </location>
</feature>
<keyword evidence="1" id="KW-0175">Coiled coil</keyword>
<feature type="compositionally biased region" description="Basic and acidic residues" evidence="2">
    <location>
        <begin position="367"/>
        <end position="377"/>
    </location>
</feature>
<feature type="coiled-coil region" evidence="1">
    <location>
        <begin position="98"/>
        <end position="205"/>
    </location>
</feature>
<feature type="coiled-coil region" evidence="1">
    <location>
        <begin position="1533"/>
        <end position="1626"/>
    </location>
</feature>
<dbReference type="EMBL" id="JH668450">
    <property type="protein sequence ID" value="KAG6453823.1"/>
    <property type="molecule type" value="Genomic_DNA"/>
</dbReference>
<dbReference type="PANTHER" id="PTHR23159:SF31">
    <property type="entry name" value="CENTROSOME-ASSOCIATED PROTEIN CEP250 ISOFORM X1"/>
    <property type="match status" value="1"/>
</dbReference>
<feature type="coiled-coil region" evidence="1">
    <location>
        <begin position="916"/>
        <end position="1257"/>
    </location>
</feature>
<feature type="coiled-coil region" evidence="1">
    <location>
        <begin position="1372"/>
        <end position="1507"/>
    </location>
</feature>
<feature type="region of interest" description="Disordered" evidence="2">
    <location>
        <begin position="2225"/>
        <end position="2248"/>
    </location>
</feature>
<gene>
    <name evidence="3" type="ORF">O3G_MSEX008321</name>
</gene>
<feature type="coiled-coil region" evidence="1">
    <location>
        <begin position="25"/>
        <end position="59"/>
    </location>
</feature>
<feature type="coiled-coil region" evidence="1">
    <location>
        <begin position="765"/>
        <end position="890"/>
    </location>
</feature>
<feature type="compositionally biased region" description="Low complexity" evidence="2">
    <location>
        <begin position="351"/>
        <end position="362"/>
    </location>
</feature>
<protein>
    <submittedName>
        <fullName evidence="3">Uncharacterized protein</fullName>
    </submittedName>
</protein>
<organism evidence="3 4">
    <name type="scientific">Manduca sexta</name>
    <name type="common">Tobacco hawkmoth</name>
    <name type="synonym">Tobacco hornworm</name>
    <dbReference type="NCBI Taxonomy" id="7130"/>
    <lineage>
        <taxon>Eukaryota</taxon>
        <taxon>Metazoa</taxon>
        <taxon>Ecdysozoa</taxon>
        <taxon>Arthropoda</taxon>
        <taxon>Hexapoda</taxon>
        <taxon>Insecta</taxon>
        <taxon>Pterygota</taxon>
        <taxon>Neoptera</taxon>
        <taxon>Endopterygota</taxon>
        <taxon>Lepidoptera</taxon>
        <taxon>Glossata</taxon>
        <taxon>Ditrysia</taxon>
        <taxon>Bombycoidea</taxon>
        <taxon>Sphingidae</taxon>
        <taxon>Sphinginae</taxon>
        <taxon>Sphingini</taxon>
        <taxon>Manduca</taxon>
    </lineage>
</organism>
<proteinExistence type="predicted"/>
<reference evidence="3" key="1">
    <citation type="journal article" date="2016" name="Insect Biochem. Mol. Biol.">
        <title>Multifaceted biological insights from a draft genome sequence of the tobacco hornworm moth, Manduca sexta.</title>
        <authorList>
            <person name="Kanost M.R."/>
            <person name="Arrese E.L."/>
            <person name="Cao X."/>
            <person name="Chen Y.R."/>
            <person name="Chellapilla S."/>
            <person name="Goldsmith M.R."/>
            <person name="Grosse-Wilde E."/>
            <person name="Heckel D.G."/>
            <person name="Herndon N."/>
            <person name="Jiang H."/>
            <person name="Papanicolaou A."/>
            <person name="Qu J."/>
            <person name="Soulages J.L."/>
            <person name="Vogel H."/>
            <person name="Walters J."/>
            <person name="Waterhouse R.M."/>
            <person name="Ahn S.J."/>
            <person name="Almeida F.C."/>
            <person name="An C."/>
            <person name="Aqrawi P."/>
            <person name="Bretschneider A."/>
            <person name="Bryant W.B."/>
            <person name="Bucks S."/>
            <person name="Chao H."/>
            <person name="Chevignon G."/>
            <person name="Christen J.M."/>
            <person name="Clarke D.F."/>
            <person name="Dittmer N.T."/>
            <person name="Ferguson L.C.F."/>
            <person name="Garavelou S."/>
            <person name="Gordon K.H.J."/>
            <person name="Gunaratna R.T."/>
            <person name="Han Y."/>
            <person name="Hauser F."/>
            <person name="He Y."/>
            <person name="Heidel-Fischer H."/>
            <person name="Hirsh A."/>
            <person name="Hu Y."/>
            <person name="Jiang H."/>
            <person name="Kalra D."/>
            <person name="Klinner C."/>
            <person name="Konig C."/>
            <person name="Kovar C."/>
            <person name="Kroll A.R."/>
            <person name="Kuwar S.S."/>
            <person name="Lee S.L."/>
            <person name="Lehman R."/>
            <person name="Li K."/>
            <person name="Li Z."/>
            <person name="Liang H."/>
            <person name="Lovelace S."/>
            <person name="Lu Z."/>
            <person name="Mansfield J.H."/>
            <person name="McCulloch K.J."/>
            <person name="Mathew T."/>
            <person name="Morton B."/>
            <person name="Muzny D.M."/>
            <person name="Neunemann D."/>
            <person name="Ongeri F."/>
            <person name="Pauchet Y."/>
            <person name="Pu L.L."/>
            <person name="Pyrousis I."/>
            <person name="Rao X.J."/>
            <person name="Redding A."/>
            <person name="Roesel C."/>
            <person name="Sanchez-Gracia A."/>
            <person name="Schaack S."/>
            <person name="Shukla A."/>
            <person name="Tetreau G."/>
            <person name="Wang Y."/>
            <person name="Xiong G.H."/>
            <person name="Traut W."/>
            <person name="Walsh T.K."/>
            <person name="Worley K.C."/>
            <person name="Wu D."/>
            <person name="Wu W."/>
            <person name="Wu Y.Q."/>
            <person name="Zhang X."/>
            <person name="Zou Z."/>
            <person name="Zucker H."/>
            <person name="Briscoe A.D."/>
            <person name="Burmester T."/>
            <person name="Clem R.J."/>
            <person name="Feyereisen R."/>
            <person name="Grimmelikhuijzen C.J.P."/>
            <person name="Hamodrakas S.J."/>
            <person name="Hansson B.S."/>
            <person name="Huguet E."/>
            <person name="Jermiin L.S."/>
            <person name="Lan Q."/>
            <person name="Lehman H.K."/>
            <person name="Lorenzen M."/>
            <person name="Merzendorfer H."/>
            <person name="Michalopoulos I."/>
            <person name="Morton D.B."/>
            <person name="Muthukrishnan S."/>
            <person name="Oakeshott J.G."/>
            <person name="Palmer W."/>
            <person name="Park Y."/>
            <person name="Passarelli A.L."/>
            <person name="Rozas J."/>
            <person name="Schwartz L.M."/>
            <person name="Smith W."/>
            <person name="Southgate A."/>
            <person name="Vilcinskas A."/>
            <person name="Vogt R."/>
            <person name="Wang P."/>
            <person name="Werren J."/>
            <person name="Yu X.Q."/>
            <person name="Zhou J.J."/>
            <person name="Brown S.J."/>
            <person name="Scherer S.E."/>
            <person name="Richards S."/>
            <person name="Blissard G.W."/>
        </authorList>
    </citation>
    <scope>NUCLEOTIDE SEQUENCE</scope>
</reference>
<feature type="coiled-coil region" evidence="1">
    <location>
        <begin position="2055"/>
        <end position="2103"/>
    </location>
</feature>
<feature type="region of interest" description="Disordered" evidence="2">
    <location>
        <begin position="346"/>
        <end position="379"/>
    </location>
</feature>
<feature type="coiled-coil region" evidence="1">
    <location>
        <begin position="515"/>
        <end position="631"/>
    </location>
</feature>